<evidence type="ECO:0000313" key="1">
    <source>
        <dbReference type="EMBL" id="KAG7043610.1"/>
    </source>
</evidence>
<gene>
    <name evidence="1" type="ORF">JMJ77_003313</name>
</gene>
<evidence type="ECO:0000313" key="2">
    <source>
        <dbReference type="Proteomes" id="UP000699042"/>
    </source>
</evidence>
<dbReference type="EMBL" id="JAESDN010000012">
    <property type="protein sequence ID" value="KAG7043610.1"/>
    <property type="molecule type" value="Genomic_DNA"/>
</dbReference>
<sequence>MPAAEIELAPRLMAVFRSFPPSPSTPLCTTFL</sequence>
<reference evidence="1" key="1">
    <citation type="submission" date="2021-05" db="EMBL/GenBank/DDBJ databases">
        <title>Comparative genomics of three Colletotrichum scovillei strains and genetic complementation revealed genes involved fungal growth and virulence on chili pepper.</title>
        <authorList>
            <person name="Hsieh D.-K."/>
            <person name="Chuang S.-C."/>
            <person name="Chen C.-Y."/>
            <person name="Chao Y.-T."/>
            <person name="Lu M.-Y.J."/>
            <person name="Lee M.-H."/>
            <person name="Shih M.-C."/>
        </authorList>
    </citation>
    <scope>NUCLEOTIDE SEQUENCE</scope>
    <source>
        <strain evidence="1">Coll-153</strain>
    </source>
</reference>
<name>A0A9P7QUB7_9PEZI</name>
<keyword evidence="2" id="KW-1185">Reference proteome</keyword>
<organism evidence="1 2">
    <name type="scientific">Colletotrichum scovillei</name>
    <dbReference type="NCBI Taxonomy" id="1209932"/>
    <lineage>
        <taxon>Eukaryota</taxon>
        <taxon>Fungi</taxon>
        <taxon>Dikarya</taxon>
        <taxon>Ascomycota</taxon>
        <taxon>Pezizomycotina</taxon>
        <taxon>Sordariomycetes</taxon>
        <taxon>Hypocreomycetidae</taxon>
        <taxon>Glomerellales</taxon>
        <taxon>Glomerellaceae</taxon>
        <taxon>Colletotrichum</taxon>
        <taxon>Colletotrichum acutatum species complex</taxon>
    </lineage>
</organism>
<protein>
    <submittedName>
        <fullName evidence="1">Uncharacterized protein</fullName>
    </submittedName>
</protein>
<feature type="non-terminal residue" evidence="1">
    <location>
        <position position="32"/>
    </location>
</feature>
<dbReference type="Proteomes" id="UP000699042">
    <property type="component" value="Unassembled WGS sequence"/>
</dbReference>
<dbReference type="AlphaFoldDB" id="A0A9P7QUB7"/>
<proteinExistence type="predicted"/>
<accession>A0A9P7QUB7</accession>
<comment type="caution">
    <text evidence="1">The sequence shown here is derived from an EMBL/GenBank/DDBJ whole genome shotgun (WGS) entry which is preliminary data.</text>
</comment>